<evidence type="ECO:0000313" key="5">
    <source>
        <dbReference type="EMBL" id="CAC9925052.1"/>
    </source>
</evidence>
<evidence type="ECO:0000256" key="2">
    <source>
        <dbReference type="ARBA" id="ARBA00022618"/>
    </source>
</evidence>
<dbReference type="Proteomes" id="UP000586454">
    <property type="component" value="Unassembled WGS sequence"/>
</dbReference>
<keyword evidence="6" id="KW-1185">Reference proteome</keyword>
<dbReference type="EMBL" id="CAIJCS010000014">
    <property type="protein sequence ID" value="CAC9925052.1"/>
    <property type="molecule type" value="Genomic_DNA"/>
</dbReference>
<dbReference type="InterPro" id="IPR005234">
    <property type="entry name" value="ScpB_csome_segregation"/>
</dbReference>
<dbReference type="RefSeq" id="WP_180498836.1">
    <property type="nucleotide sequence ID" value="NZ_CAIJCS010000014.1"/>
</dbReference>
<evidence type="ECO:0000256" key="1">
    <source>
        <dbReference type="ARBA" id="ARBA00022490"/>
    </source>
</evidence>
<dbReference type="SUPFAM" id="SSF46785">
    <property type="entry name" value="Winged helix' DNA-binding domain"/>
    <property type="match status" value="2"/>
</dbReference>
<dbReference type="NCBIfam" id="TIGR00281">
    <property type="entry name" value="SMC-Scp complex subunit ScpB"/>
    <property type="match status" value="1"/>
</dbReference>
<keyword evidence="1" id="KW-0963">Cytoplasm</keyword>
<dbReference type="PIRSF" id="PIRSF019345">
    <property type="entry name" value="ScpB"/>
    <property type="match status" value="1"/>
</dbReference>
<keyword evidence="2" id="KW-0132">Cell division</keyword>
<dbReference type="GO" id="GO:0051304">
    <property type="term" value="P:chromosome separation"/>
    <property type="evidence" value="ECO:0007669"/>
    <property type="project" value="InterPro"/>
</dbReference>
<dbReference type="InterPro" id="IPR036390">
    <property type="entry name" value="WH_DNA-bd_sf"/>
</dbReference>
<dbReference type="Pfam" id="PF04079">
    <property type="entry name" value="SMC_ScpB"/>
    <property type="match status" value="1"/>
</dbReference>
<protein>
    <submittedName>
        <fullName evidence="5">Segregation and condensation protein B</fullName>
    </submittedName>
</protein>
<dbReference type="GO" id="GO:0051301">
    <property type="term" value="P:cell division"/>
    <property type="evidence" value="ECO:0007669"/>
    <property type="project" value="UniProtKB-KW"/>
</dbReference>
<dbReference type="AlphaFoldDB" id="A0A6V6XZT9"/>
<dbReference type="InterPro" id="IPR036388">
    <property type="entry name" value="WH-like_DNA-bd_sf"/>
</dbReference>
<name>A0A6V6XZT9_9FIRM</name>
<sequence>MHPKAQLEALLFAWGEPLSEKDIRQALDLTALEVRNLLTEFSEDLKKEDRGLRLVVVEDSYQLSTKPELFEEIAAYAKRNQSKNLSNAALETLSIVAYKQPVLKSDIEDIRGVRCDQVLKSLERTDLITVLGRRDIPGRPKVYGTTELFLKKFGLSGLDDLPVLEEEENEEETE</sequence>
<keyword evidence="4" id="KW-0131">Cell cycle</keyword>
<organism evidence="5 6">
    <name type="scientific">Aedoeadaptatus nemausensis</name>
    <dbReference type="NCBI Taxonomy" id="2582829"/>
    <lineage>
        <taxon>Bacteria</taxon>
        <taxon>Bacillati</taxon>
        <taxon>Bacillota</taxon>
        <taxon>Tissierellia</taxon>
        <taxon>Tissierellales</taxon>
        <taxon>Peptoniphilaceae</taxon>
        <taxon>Aedoeadaptatus</taxon>
    </lineage>
</organism>
<evidence type="ECO:0000313" key="6">
    <source>
        <dbReference type="Proteomes" id="UP000586454"/>
    </source>
</evidence>
<dbReference type="PANTHER" id="PTHR34298">
    <property type="entry name" value="SEGREGATION AND CONDENSATION PROTEIN B"/>
    <property type="match status" value="1"/>
</dbReference>
<evidence type="ECO:0000256" key="4">
    <source>
        <dbReference type="ARBA" id="ARBA00023306"/>
    </source>
</evidence>
<keyword evidence="3" id="KW-0159">Chromosome partition</keyword>
<dbReference type="Gene3D" id="1.10.10.10">
    <property type="entry name" value="Winged helix-like DNA-binding domain superfamily/Winged helix DNA-binding domain"/>
    <property type="match status" value="2"/>
</dbReference>
<comment type="caution">
    <text evidence="5">The sequence shown here is derived from an EMBL/GenBank/DDBJ whole genome shotgun (WGS) entry which is preliminary data.</text>
</comment>
<dbReference type="PANTHER" id="PTHR34298:SF2">
    <property type="entry name" value="SEGREGATION AND CONDENSATION PROTEIN B"/>
    <property type="match status" value="1"/>
</dbReference>
<reference evidence="5 6" key="1">
    <citation type="submission" date="2020-06" db="EMBL/GenBank/DDBJ databases">
        <authorList>
            <person name="Criscuolo A."/>
        </authorList>
    </citation>
    <scope>NUCLEOTIDE SEQUENCE [LARGE SCALE GENOMIC DNA]</scope>
    <source>
        <strain evidence="5">1804121828</strain>
    </source>
</reference>
<proteinExistence type="predicted"/>
<gene>
    <name evidence="5" type="ORF">PEPNEM18_00466</name>
</gene>
<evidence type="ECO:0000256" key="3">
    <source>
        <dbReference type="ARBA" id="ARBA00022829"/>
    </source>
</evidence>
<accession>A0A6V6XZT9</accession>